<protein>
    <submittedName>
        <fullName evidence="14">Uncharacterized protein</fullName>
    </submittedName>
</protein>
<evidence type="ECO:0000313" key="14">
    <source>
        <dbReference type="EMBL" id="GBM27776.1"/>
    </source>
</evidence>
<comment type="subcellular location">
    <subcellularLocation>
        <location evidence="1">Membrane</location>
        <topology evidence="1">Multi-pass membrane protein</topology>
    </subcellularLocation>
</comment>
<keyword evidence="8 12" id="KW-0406">Ion transport</keyword>
<keyword evidence="15" id="KW-1185">Reference proteome</keyword>
<keyword evidence="6 13" id="KW-1133">Transmembrane helix</keyword>
<gene>
    <name evidence="14" type="ORF">AVEN_25386_1</name>
</gene>
<dbReference type="GO" id="GO:0015280">
    <property type="term" value="F:ligand-gated sodium channel activity"/>
    <property type="evidence" value="ECO:0007669"/>
    <property type="project" value="TreeGrafter"/>
</dbReference>
<evidence type="ECO:0000256" key="2">
    <source>
        <dbReference type="ARBA" id="ARBA00007193"/>
    </source>
</evidence>
<keyword evidence="10 12" id="KW-0739">Sodium transport</keyword>
<evidence type="ECO:0000256" key="6">
    <source>
        <dbReference type="ARBA" id="ARBA00022989"/>
    </source>
</evidence>
<evidence type="ECO:0000256" key="13">
    <source>
        <dbReference type="SAM" id="Phobius"/>
    </source>
</evidence>
<dbReference type="AlphaFoldDB" id="A0A4Y2EHN9"/>
<keyword evidence="5 12" id="KW-0812">Transmembrane</keyword>
<sequence>MCRRVLLQSEYSGFRQRMRYRGACPYQTYHRLIQGERLKTNYHSSNNNIEHHLFIDACKIPIFYDNIENYRRFLREREIYLFNDTFIDPYGSYFGQHLETRTFIEYENFIYKCYSRNLHLYQSGSKLETREINFNGVLLFEFIKLNPHRIELFDPPGNPQVFLGIHSPFIPINPVFKGHAIRSHYYYEVEVKLEREEHMLPPPYQTNCQDNGNSKDAKNFTNPNSYEVCLEMCESEFYKALYNCDLSTTMHLSPNDFCLQGLGRPKSFEHERELMERRDSCSQNCRPRCLKLHYNYNIKENKYQFQRKDGVGESHIDIKIRNSEITSIRHVPLYGSGAMFSHIGGLLGYWLGISVFTLLDIIEKCFRKAIIWRNRFKKHRA</sequence>
<evidence type="ECO:0000256" key="3">
    <source>
        <dbReference type="ARBA" id="ARBA00022448"/>
    </source>
</evidence>
<keyword evidence="9 13" id="KW-0472">Membrane</keyword>
<dbReference type="OrthoDB" id="6021021at2759"/>
<evidence type="ECO:0000256" key="12">
    <source>
        <dbReference type="RuleBase" id="RU000679"/>
    </source>
</evidence>
<evidence type="ECO:0000313" key="15">
    <source>
        <dbReference type="Proteomes" id="UP000499080"/>
    </source>
</evidence>
<evidence type="ECO:0000256" key="10">
    <source>
        <dbReference type="ARBA" id="ARBA00023201"/>
    </source>
</evidence>
<name>A0A4Y2EHN9_ARAVE</name>
<reference evidence="14 15" key="1">
    <citation type="journal article" date="2019" name="Sci. Rep.">
        <title>Orb-weaving spider Araneus ventricosus genome elucidates the spidroin gene catalogue.</title>
        <authorList>
            <person name="Kono N."/>
            <person name="Nakamura H."/>
            <person name="Ohtoshi R."/>
            <person name="Moran D.A.P."/>
            <person name="Shinohara A."/>
            <person name="Yoshida Y."/>
            <person name="Fujiwara M."/>
            <person name="Mori M."/>
            <person name="Tomita M."/>
            <person name="Arakawa K."/>
        </authorList>
    </citation>
    <scope>NUCLEOTIDE SEQUENCE [LARGE SCALE GENOMIC DNA]</scope>
</reference>
<keyword evidence="7" id="KW-0915">Sodium</keyword>
<evidence type="ECO:0000256" key="5">
    <source>
        <dbReference type="ARBA" id="ARBA00022692"/>
    </source>
</evidence>
<evidence type="ECO:0000256" key="11">
    <source>
        <dbReference type="ARBA" id="ARBA00023303"/>
    </source>
</evidence>
<evidence type="ECO:0000256" key="8">
    <source>
        <dbReference type="ARBA" id="ARBA00023065"/>
    </source>
</evidence>
<comment type="similarity">
    <text evidence="2 12">Belongs to the amiloride-sensitive sodium channel (TC 1.A.6) family.</text>
</comment>
<feature type="transmembrane region" description="Helical" evidence="13">
    <location>
        <begin position="339"/>
        <end position="359"/>
    </location>
</feature>
<keyword evidence="11 12" id="KW-0407">Ion channel</keyword>
<organism evidence="14 15">
    <name type="scientific">Araneus ventricosus</name>
    <name type="common">Orbweaver spider</name>
    <name type="synonym">Epeira ventricosa</name>
    <dbReference type="NCBI Taxonomy" id="182803"/>
    <lineage>
        <taxon>Eukaryota</taxon>
        <taxon>Metazoa</taxon>
        <taxon>Ecdysozoa</taxon>
        <taxon>Arthropoda</taxon>
        <taxon>Chelicerata</taxon>
        <taxon>Arachnida</taxon>
        <taxon>Araneae</taxon>
        <taxon>Araneomorphae</taxon>
        <taxon>Entelegynae</taxon>
        <taxon>Araneoidea</taxon>
        <taxon>Araneidae</taxon>
        <taxon>Araneus</taxon>
    </lineage>
</organism>
<keyword evidence="4 12" id="KW-0894">Sodium channel</keyword>
<dbReference type="GO" id="GO:0005886">
    <property type="term" value="C:plasma membrane"/>
    <property type="evidence" value="ECO:0007669"/>
    <property type="project" value="TreeGrafter"/>
</dbReference>
<dbReference type="InterPro" id="IPR001873">
    <property type="entry name" value="ENaC"/>
</dbReference>
<dbReference type="Pfam" id="PF00858">
    <property type="entry name" value="ASC"/>
    <property type="match status" value="1"/>
</dbReference>
<dbReference type="PANTHER" id="PTHR11690">
    <property type="entry name" value="AMILORIDE-SENSITIVE SODIUM CHANNEL-RELATED"/>
    <property type="match status" value="1"/>
</dbReference>
<dbReference type="Gene3D" id="1.10.287.770">
    <property type="entry name" value="YojJ-like"/>
    <property type="match status" value="1"/>
</dbReference>
<evidence type="ECO:0000256" key="1">
    <source>
        <dbReference type="ARBA" id="ARBA00004141"/>
    </source>
</evidence>
<proteinExistence type="inferred from homology"/>
<keyword evidence="3 12" id="KW-0813">Transport</keyword>
<dbReference type="EMBL" id="BGPR01000593">
    <property type="protein sequence ID" value="GBM27776.1"/>
    <property type="molecule type" value="Genomic_DNA"/>
</dbReference>
<dbReference type="PANTHER" id="PTHR11690:SF248">
    <property type="entry name" value="PICKPOCKET 17, ISOFORM A"/>
    <property type="match status" value="1"/>
</dbReference>
<accession>A0A4Y2EHN9</accession>
<evidence type="ECO:0000256" key="9">
    <source>
        <dbReference type="ARBA" id="ARBA00023136"/>
    </source>
</evidence>
<comment type="caution">
    <text evidence="14">The sequence shown here is derived from an EMBL/GenBank/DDBJ whole genome shotgun (WGS) entry which is preliminary data.</text>
</comment>
<evidence type="ECO:0000256" key="4">
    <source>
        <dbReference type="ARBA" id="ARBA00022461"/>
    </source>
</evidence>
<dbReference type="Proteomes" id="UP000499080">
    <property type="component" value="Unassembled WGS sequence"/>
</dbReference>
<evidence type="ECO:0000256" key="7">
    <source>
        <dbReference type="ARBA" id="ARBA00023053"/>
    </source>
</evidence>